<keyword evidence="3" id="KW-0804">Transcription</keyword>
<organism evidence="5">
    <name type="scientific">bioreactor metagenome</name>
    <dbReference type="NCBI Taxonomy" id="1076179"/>
    <lineage>
        <taxon>unclassified sequences</taxon>
        <taxon>metagenomes</taxon>
        <taxon>ecological metagenomes</taxon>
    </lineage>
</organism>
<dbReference type="PROSITE" id="PS00041">
    <property type="entry name" value="HTH_ARAC_FAMILY_1"/>
    <property type="match status" value="1"/>
</dbReference>
<dbReference type="Gene3D" id="1.10.10.60">
    <property type="entry name" value="Homeodomain-like"/>
    <property type="match status" value="2"/>
</dbReference>
<evidence type="ECO:0000256" key="1">
    <source>
        <dbReference type="ARBA" id="ARBA00023015"/>
    </source>
</evidence>
<evidence type="ECO:0000313" key="5">
    <source>
        <dbReference type="EMBL" id="MPM24490.1"/>
    </source>
</evidence>
<evidence type="ECO:0000259" key="4">
    <source>
        <dbReference type="PROSITE" id="PS01124"/>
    </source>
</evidence>
<evidence type="ECO:0000256" key="3">
    <source>
        <dbReference type="ARBA" id="ARBA00023163"/>
    </source>
</evidence>
<dbReference type="EMBL" id="VSSQ01004274">
    <property type="protein sequence ID" value="MPM24490.1"/>
    <property type="molecule type" value="Genomic_DNA"/>
</dbReference>
<dbReference type="SMART" id="SM00342">
    <property type="entry name" value="HTH_ARAC"/>
    <property type="match status" value="1"/>
</dbReference>
<dbReference type="GO" id="GO:0003700">
    <property type="term" value="F:DNA-binding transcription factor activity"/>
    <property type="evidence" value="ECO:0007669"/>
    <property type="project" value="InterPro"/>
</dbReference>
<reference evidence="5" key="1">
    <citation type="submission" date="2019-08" db="EMBL/GenBank/DDBJ databases">
        <authorList>
            <person name="Kucharzyk K."/>
            <person name="Murdoch R.W."/>
            <person name="Higgins S."/>
            <person name="Loffler F."/>
        </authorList>
    </citation>
    <scope>NUCLEOTIDE SEQUENCE</scope>
</reference>
<keyword evidence="1" id="KW-0805">Transcription regulation</keyword>
<dbReference type="InterPro" id="IPR003313">
    <property type="entry name" value="AraC-bd"/>
</dbReference>
<dbReference type="SUPFAM" id="SSF51182">
    <property type="entry name" value="RmlC-like cupins"/>
    <property type="match status" value="1"/>
</dbReference>
<dbReference type="InterPro" id="IPR009057">
    <property type="entry name" value="Homeodomain-like_sf"/>
</dbReference>
<evidence type="ECO:0000256" key="2">
    <source>
        <dbReference type="ARBA" id="ARBA00023125"/>
    </source>
</evidence>
<keyword evidence="2" id="KW-0238">DNA-binding</keyword>
<dbReference type="PANTHER" id="PTHR43280">
    <property type="entry name" value="ARAC-FAMILY TRANSCRIPTIONAL REGULATOR"/>
    <property type="match status" value="1"/>
</dbReference>
<dbReference type="GO" id="GO:0043565">
    <property type="term" value="F:sequence-specific DNA binding"/>
    <property type="evidence" value="ECO:0007669"/>
    <property type="project" value="InterPro"/>
</dbReference>
<protein>
    <submittedName>
        <fullName evidence="5">Melibiose operon regulatory protein</fullName>
    </submittedName>
</protein>
<dbReference type="Gene3D" id="2.60.120.10">
    <property type="entry name" value="Jelly Rolls"/>
    <property type="match status" value="1"/>
</dbReference>
<dbReference type="PANTHER" id="PTHR43280:SF28">
    <property type="entry name" value="HTH-TYPE TRANSCRIPTIONAL ACTIVATOR RHAS"/>
    <property type="match status" value="1"/>
</dbReference>
<accession>A0A644Y7P7</accession>
<sequence length="300" mass="35008">MRYLDFDVDENFRETTVHGDEGFPMAVYLQRFQLNQRGYVILHWHEEVQISYVTKGIVQFFVSGKEIMVQAGEGLFIRSKCLHSAKPQQDEAEYVCIDIHPSLIYGIPNGRIRTQYVDPYLRSDCVEAIHFTHATEWHDSVLEKIQTIIRVEESSEYGFELELQLAACGIWLDIIRNMHKSCSEEPWLPVADKQRMKTILQYIRENYTSKITLSDIARSVNISTAECCRLFKRNMNISPVEYLINYRVAQSVRLLTDTEKSISEIAFLAGFGSSSYYTERFRKLIQCTPMEYRRSHANNQ</sequence>
<dbReference type="InterPro" id="IPR014710">
    <property type="entry name" value="RmlC-like_jellyroll"/>
</dbReference>
<proteinExistence type="predicted"/>
<dbReference type="InterPro" id="IPR011051">
    <property type="entry name" value="RmlC_Cupin_sf"/>
</dbReference>
<dbReference type="SUPFAM" id="SSF46689">
    <property type="entry name" value="Homeodomain-like"/>
    <property type="match status" value="2"/>
</dbReference>
<gene>
    <name evidence="5" type="primary">melR_3</name>
    <name evidence="5" type="ORF">SDC9_70973</name>
</gene>
<comment type="caution">
    <text evidence="5">The sequence shown here is derived from an EMBL/GenBank/DDBJ whole genome shotgun (WGS) entry which is preliminary data.</text>
</comment>
<dbReference type="PROSITE" id="PS01124">
    <property type="entry name" value="HTH_ARAC_FAMILY_2"/>
    <property type="match status" value="1"/>
</dbReference>
<dbReference type="InterPro" id="IPR018062">
    <property type="entry name" value="HTH_AraC-typ_CS"/>
</dbReference>
<name>A0A644Y7P7_9ZZZZ</name>
<dbReference type="AlphaFoldDB" id="A0A644Y7P7"/>
<dbReference type="InterPro" id="IPR018060">
    <property type="entry name" value="HTH_AraC"/>
</dbReference>
<feature type="domain" description="HTH araC/xylS-type" evidence="4">
    <location>
        <begin position="197"/>
        <end position="295"/>
    </location>
</feature>
<dbReference type="Pfam" id="PF12833">
    <property type="entry name" value="HTH_18"/>
    <property type="match status" value="1"/>
</dbReference>
<dbReference type="Pfam" id="PF02311">
    <property type="entry name" value="AraC_binding"/>
    <property type="match status" value="1"/>
</dbReference>